<dbReference type="PANTHER" id="PTHR11236:SF41">
    <property type="entry name" value="AMINODEOXYCHORISMATE SYNTHASE COMPONENT 1"/>
    <property type="match status" value="1"/>
</dbReference>
<proteinExistence type="predicted"/>
<dbReference type="PANTHER" id="PTHR11236">
    <property type="entry name" value="AMINOBENZOATE/ANTHRANILATE SYNTHASE"/>
    <property type="match status" value="1"/>
</dbReference>
<feature type="domain" description="Chorismate-utilising enzyme C-terminal" evidence="2">
    <location>
        <begin position="198"/>
        <end position="451"/>
    </location>
</feature>
<evidence type="ECO:0000313" key="4">
    <source>
        <dbReference type="EMBL" id="MFD1707785.1"/>
    </source>
</evidence>
<keyword evidence="5" id="KW-1185">Reference proteome</keyword>
<dbReference type="Pfam" id="PF04715">
    <property type="entry name" value="Anth_synt_I_N"/>
    <property type="match status" value="1"/>
</dbReference>
<dbReference type="InterPro" id="IPR005801">
    <property type="entry name" value="ADC_synthase"/>
</dbReference>
<dbReference type="InterPro" id="IPR006805">
    <property type="entry name" value="Anth_synth_I_N"/>
</dbReference>
<organism evidence="4 5">
    <name type="scientific">Siminovitchia sediminis</name>
    <dbReference type="NCBI Taxonomy" id="1274353"/>
    <lineage>
        <taxon>Bacteria</taxon>
        <taxon>Bacillati</taxon>
        <taxon>Bacillota</taxon>
        <taxon>Bacilli</taxon>
        <taxon>Bacillales</taxon>
        <taxon>Bacillaceae</taxon>
        <taxon>Siminovitchia</taxon>
    </lineage>
</organism>
<accession>A0ABW4KNH9</accession>
<dbReference type="InterPro" id="IPR019999">
    <property type="entry name" value="Anth_synth_I-like"/>
</dbReference>
<name>A0ABW4KNH9_9BACI</name>
<evidence type="ECO:0000313" key="5">
    <source>
        <dbReference type="Proteomes" id="UP001597301"/>
    </source>
</evidence>
<dbReference type="Gene3D" id="3.60.120.10">
    <property type="entry name" value="Anthranilate synthase"/>
    <property type="match status" value="1"/>
</dbReference>
<evidence type="ECO:0000259" key="3">
    <source>
        <dbReference type="Pfam" id="PF04715"/>
    </source>
</evidence>
<feature type="domain" description="Anthranilate synthase component I N-terminal" evidence="3">
    <location>
        <begin position="16"/>
        <end position="148"/>
    </location>
</feature>
<dbReference type="Proteomes" id="UP001597301">
    <property type="component" value="Unassembled WGS sequence"/>
</dbReference>
<sequence>MGKSIMFEKIPMDHESFIQAYLTLTLHKEEHVLLESGQKGRYSIAGIQPFAVIWADGQRITIAQESQIEILEGNPLQKLEEWMQQFSFPPHEGLPDFQGGAIGYISYDYAWCIEQLPFQAIDDIGLPLMYFFVFDEWAVYDHEEKCLWLMCLKRESEKKRLSPFKEAWLKAASMVPDEQMPAASGYRPHSESRLTLTETEFVEAVEKIKEYIREGVVSQVNLTVRQSENLNVAPIHVYQELRKLNPSPYMGYFHTPEFQIVSGSPELLIKKEGQKVDTRPIGGTRPRGKDPDEDKELEKELLSSHKERDEHLMLVDIEINDLGKVCESGSVHVDELMSVEKYSHVMHIVSHVSGTLSKDKSAFELIHAVFPGGSITGNPKLRTMEMIEELEPVKRGVYTGSLGWIGFNGDLHLNIAIRTMIVKDQISHVQAGAGIVIGSVPEDEYKESLKKAAALWKAKREAENKASFL</sequence>
<feature type="region of interest" description="Disordered" evidence="1">
    <location>
        <begin position="271"/>
        <end position="298"/>
    </location>
</feature>
<comment type="caution">
    <text evidence="4">The sequence shown here is derived from an EMBL/GenBank/DDBJ whole genome shotgun (WGS) entry which is preliminary data.</text>
</comment>
<dbReference type="SUPFAM" id="SSF56322">
    <property type="entry name" value="ADC synthase"/>
    <property type="match status" value="1"/>
</dbReference>
<evidence type="ECO:0000256" key="1">
    <source>
        <dbReference type="SAM" id="MobiDB-lite"/>
    </source>
</evidence>
<protein>
    <submittedName>
        <fullName evidence="4">Anthranilate synthase component I family protein</fullName>
    </submittedName>
</protein>
<reference evidence="5" key="1">
    <citation type="journal article" date="2019" name="Int. J. Syst. Evol. Microbiol.">
        <title>The Global Catalogue of Microorganisms (GCM) 10K type strain sequencing project: providing services to taxonomists for standard genome sequencing and annotation.</title>
        <authorList>
            <consortium name="The Broad Institute Genomics Platform"/>
            <consortium name="The Broad Institute Genome Sequencing Center for Infectious Disease"/>
            <person name="Wu L."/>
            <person name="Ma J."/>
        </authorList>
    </citation>
    <scope>NUCLEOTIDE SEQUENCE [LARGE SCALE GENOMIC DNA]</scope>
    <source>
        <strain evidence="5">CGMCC 1.12295</strain>
    </source>
</reference>
<dbReference type="PRINTS" id="PR00095">
    <property type="entry name" value="ANTSNTHASEI"/>
</dbReference>
<dbReference type="EMBL" id="JBHUEO010000044">
    <property type="protein sequence ID" value="MFD1707785.1"/>
    <property type="molecule type" value="Genomic_DNA"/>
</dbReference>
<evidence type="ECO:0000259" key="2">
    <source>
        <dbReference type="Pfam" id="PF00425"/>
    </source>
</evidence>
<dbReference type="InterPro" id="IPR015890">
    <property type="entry name" value="Chorismate_C"/>
</dbReference>
<dbReference type="RefSeq" id="WP_380774603.1">
    <property type="nucleotide sequence ID" value="NZ_JBHUEO010000044.1"/>
</dbReference>
<dbReference type="Pfam" id="PF00425">
    <property type="entry name" value="Chorismate_bind"/>
    <property type="match status" value="1"/>
</dbReference>
<feature type="compositionally biased region" description="Basic and acidic residues" evidence="1">
    <location>
        <begin position="287"/>
        <end position="298"/>
    </location>
</feature>
<gene>
    <name evidence="4" type="ORF">ACFSCZ_13750</name>
</gene>